<proteinExistence type="inferred from homology"/>
<evidence type="ECO:0000259" key="12">
    <source>
        <dbReference type="Pfam" id="PF00912"/>
    </source>
</evidence>
<keyword evidence="7 11" id="KW-0573">Peptidoglycan synthesis</keyword>
<keyword evidence="9 11" id="KW-0472">Membrane</keyword>
<keyword evidence="8 11" id="KW-1133">Transmembrane helix</keyword>
<comment type="subcellular location">
    <subcellularLocation>
        <location evidence="11">Cell membrane</location>
        <topology evidence="11">Single-pass membrane protein</topology>
    </subcellularLocation>
</comment>
<evidence type="ECO:0000256" key="5">
    <source>
        <dbReference type="ARBA" id="ARBA00022692"/>
    </source>
</evidence>
<dbReference type="SUPFAM" id="SSF53955">
    <property type="entry name" value="Lysozyme-like"/>
    <property type="match status" value="1"/>
</dbReference>
<sequence>MKIVSWIWRLVWKTSLWFLGLSIGLVIVYRFVPVPITPLMVIRVLEQAFDAEKDVRLEKDWVSIEEISKNAPQAVVAAEDQKFLDHQGFDFEAMEKAWENNKKGKRVKGASTITQQTVKNVFLWPSRSYVRKVLEAYFTVLVELIWSKERILEVYLNVIEMGDGIYGIEAAAQVYFKKSAEKLTRGQAALIAAVLPNPRRWSPAKPTGYIQGRQTWILRQMNNLAPVGFGI</sequence>
<keyword evidence="4 11" id="KW-0808">Transferase</keyword>
<evidence type="ECO:0000256" key="2">
    <source>
        <dbReference type="ARBA" id="ARBA00022519"/>
    </source>
</evidence>
<name>A0ABP3YA17_9BACT</name>
<keyword evidence="5 11" id="KW-0812">Transmembrane</keyword>
<organism evidence="13 14">
    <name type="scientific">Algoriphagus jejuensis</name>
    <dbReference type="NCBI Taxonomy" id="419934"/>
    <lineage>
        <taxon>Bacteria</taxon>
        <taxon>Pseudomonadati</taxon>
        <taxon>Bacteroidota</taxon>
        <taxon>Cytophagia</taxon>
        <taxon>Cytophagales</taxon>
        <taxon>Cyclobacteriaceae</taxon>
        <taxon>Algoriphagus</taxon>
    </lineage>
</organism>
<dbReference type="InterPro" id="IPR001264">
    <property type="entry name" value="Glyco_trans_51"/>
</dbReference>
<keyword evidence="10 11" id="KW-0961">Cell wall biogenesis/degradation</keyword>
<comment type="caution">
    <text evidence="13">The sequence shown here is derived from an EMBL/GenBank/DDBJ whole genome shotgun (WGS) entry which is preliminary data.</text>
</comment>
<comment type="catalytic activity">
    <reaction evidence="11">
        <text>[GlcNAc-(1-&gt;4)-Mur2Ac(oyl-L-Ala-gamma-D-Glu-L-Lys-D-Ala-D-Ala)](n)-di-trans,octa-cis-undecaprenyl diphosphate + beta-D-GlcNAc-(1-&gt;4)-Mur2Ac(oyl-L-Ala-gamma-D-Glu-L-Lys-D-Ala-D-Ala)-di-trans,octa-cis-undecaprenyl diphosphate = [GlcNAc-(1-&gt;4)-Mur2Ac(oyl-L-Ala-gamma-D-Glu-L-Lys-D-Ala-D-Ala)](n+1)-di-trans,octa-cis-undecaprenyl diphosphate + di-trans,octa-cis-undecaprenyl diphosphate + H(+)</text>
        <dbReference type="Rhea" id="RHEA:23708"/>
        <dbReference type="Rhea" id="RHEA-COMP:9602"/>
        <dbReference type="Rhea" id="RHEA-COMP:9603"/>
        <dbReference type="ChEBI" id="CHEBI:15378"/>
        <dbReference type="ChEBI" id="CHEBI:58405"/>
        <dbReference type="ChEBI" id="CHEBI:60033"/>
        <dbReference type="ChEBI" id="CHEBI:78435"/>
        <dbReference type="EC" id="2.4.99.28"/>
    </reaction>
</comment>
<dbReference type="PANTHER" id="PTHR30400">
    <property type="entry name" value="MONOFUNCTIONAL BIOSYNTHETIC PEPTIDOGLYCAN TRANSGLYCOSYLASE"/>
    <property type="match status" value="1"/>
</dbReference>
<dbReference type="InterPro" id="IPR036950">
    <property type="entry name" value="PBP_transglycosylase"/>
</dbReference>
<keyword evidence="3 11" id="KW-0328">Glycosyltransferase</keyword>
<dbReference type="PANTHER" id="PTHR30400:SF0">
    <property type="entry name" value="BIOSYNTHETIC PEPTIDOGLYCAN TRANSGLYCOSYLASE"/>
    <property type="match status" value="1"/>
</dbReference>
<evidence type="ECO:0000256" key="9">
    <source>
        <dbReference type="ARBA" id="ARBA00023136"/>
    </source>
</evidence>
<dbReference type="InterPro" id="IPR011812">
    <property type="entry name" value="Pep_trsgly"/>
</dbReference>
<dbReference type="EC" id="2.4.99.28" evidence="11"/>
<comment type="function">
    <text evidence="11">Peptidoglycan polymerase that catalyzes glycan chain elongation from lipid-linked precursors.</text>
</comment>
<evidence type="ECO:0000256" key="3">
    <source>
        <dbReference type="ARBA" id="ARBA00022676"/>
    </source>
</evidence>
<comment type="pathway">
    <text evidence="11">Cell wall biogenesis; peptidoglycan biosynthesis.</text>
</comment>
<keyword evidence="1 11" id="KW-1003">Cell membrane</keyword>
<dbReference type="InterPro" id="IPR023346">
    <property type="entry name" value="Lysozyme-like_dom_sf"/>
</dbReference>
<evidence type="ECO:0000256" key="7">
    <source>
        <dbReference type="ARBA" id="ARBA00022984"/>
    </source>
</evidence>
<protein>
    <recommendedName>
        <fullName evidence="11">Biosynthetic peptidoglycan transglycosylase</fullName>
        <ecNumber evidence="11">2.4.99.28</ecNumber>
    </recommendedName>
    <alternativeName>
        <fullName evidence="11">Glycan polymerase</fullName>
    </alternativeName>
    <alternativeName>
        <fullName evidence="11">Peptidoglycan glycosyltransferase MtgA</fullName>
        <shortName evidence="11">PGT</shortName>
    </alternativeName>
</protein>
<keyword evidence="14" id="KW-1185">Reference proteome</keyword>
<feature type="domain" description="Glycosyl transferase family 51" evidence="12">
    <location>
        <begin position="56"/>
        <end position="221"/>
    </location>
</feature>
<dbReference type="HAMAP" id="MF_00766">
    <property type="entry name" value="PGT_MtgA"/>
    <property type="match status" value="1"/>
</dbReference>
<dbReference type="Proteomes" id="UP001500469">
    <property type="component" value="Unassembled WGS sequence"/>
</dbReference>
<gene>
    <name evidence="11 13" type="primary">mtgA</name>
    <name evidence="13" type="ORF">GCM10009119_05580</name>
</gene>
<reference evidence="14" key="1">
    <citation type="journal article" date="2019" name="Int. J. Syst. Evol. Microbiol.">
        <title>The Global Catalogue of Microorganisms (GCM) 10K type strain sequencing project: providing services to taxonomists for standard genome sequencing and annotation.</title>
        <authorList>
            <consortium name="The Broad Institute Genomics Platform"/>
            <consortium name="The Broad Institute Genome Sequencing Center for Infectious Disease"/>
            <person name="Wu L."/>
            <person name="Ma J."/>
        </authorList>
    </citation>
    <scope>NUCLEOTIDE SEQUENCE [LARGE SCALE GENOMIC DNA]</scope>
    <source>
        <strain evidence="14">JCM 16112</strain>
    </source>
</reference>
<dbReference type="EMBL" id="BAAAFI010000002">
    <property type="protein sequence ID" value="GAA0877590.1"/>
    <property type="molecule type" value="Genomic_DNA"/>
</dbReference>
<evidence type="ECO:0000313" key="14">
    <source>
        <dbReference type="Proteomes" id="UP001500469"/>
    </source>
</evidence>
<feature type="transmembrane region" description="Helical" evidence="11">
    <location>
        <begin position="12"/>
        <end position="32"/>
    </location>
</feature>
<accession>A0ABP3YA17</accession>
<dbReference type="NCBIfam" id="TIGR02070">
    <property type="entry name" value="mono_pep_trsgly"/>
    <property type="match status" value="1"/>
</dbReference>
<comment type="similarity">
    <text evidence="11">Belongs to the glycosyltransferase 51 family.</text>
</comment>
<evidence type="ECO:0000256" key="10">
    <source>
        <dbReference type="ARBA" id="ARBA00023316"/>
    </source>
</evidence>
<evidence type="ECO:0000256" key="11">
    <source>
        <dbReference type="HAMAP-Rule" id="MF_00766"/>
    </source>
</evidence>
<evidence type="ECO:0000256" key="6">
    <source>
        <dbReference type="ARBA" id="ARBA00022960"/>
    </source>
</evidence>
<keyword evidence="6 11" id="KW-0133">Cell shape</keyword>
<evidence type="ECO:0000256" key="1">
    <source>
        <dbReference type="ARBA" id="ARBA00022475"/>
    </source>
</evidence>
<keyword evidence="2" id="KW-0997">Cell inner membrane</keyword>
<evidence type="ECO:0000256" key="4">
    <source>
        <dbReference type="ARBA" id="ARBA00022679"/>
    </source>
</evidence>
<dbReference type="Pfam" id="PF00912">
    <property type="entry name" value="Transgly"/>
    <property type="match status" value="1"/>
</dbReference>
<evidence type="ECO:0000256" key="8">
    <source>
        <dbReference type="ARBA" id="ARBA00022989"/>
    </source>
</evidence>
<dbReference type="RefSeq" id="WP_343848286.1">
    <property type="nucleotide sequence ID" value="NZ_BAAAFI010000002.1"/>
</dbReference>
<dbReference type="Gene3D" id="1.10.3810.10">
    <property type="entry name" value="Biosynthetic peptidoglycan transglycosylase-like"/>
    <property type="match status" value="1"/>
</dbReference>
<evidence type="ECO:0000313" key="13">
    <source>
        <dbReference type="EMBL" id="GAA0877590.1"/>
    </source>
</evidence>